<evidence type="ECO:0000313" key="3">
    <source>
        <dbReference type="Proteomes" id="UP000733744"/>
    </source>
</evidence>
<feature type="transmembrane region" description="Helical" evidence="1">
    <location>
        <begin position="56"/>
        <end position="73"/>
    </location>
</feature>
<reference evidence="2 3" key="1">
    <citation type="journal article" date="2019" name="Antonie Van Leeuwenhoek">
        <title>Description of 'Ca. Methylobacter oryzae' KRF1, a novel species from the environmentally important Methylobacter clade 2.</title>
        <authorList>
            <person name="Khatri K."/>
            <person name="Mohite J.A."/>
            <person name="Pandit P.S."/>
            <person name="Bahulikar R."/>
            <person name="Rahalkar M.C."/>
        </authorList>
    </citation>
    <scope>NUCLEOTIDE SEQUENCE [LARGE SCALE GENOMIC DNA]</scope>
    <source>
        <strain evidence="2 3">KRF1</strain>
    </source>
</reference>
<gene>
    <name evidence="2" type="ORF">EKO24_017750</name>
</gene>
<keyword evidence="3" id="KW-1185">Reference proteome</keyword>
<evidence type="ECO:0000256" key="1">
    <source>
        <dbReference type="SAM" id="Phobius"/>
    </source>
</evidence>
<evidence type="ECO:0000313" key="2">
    <source>
        <dbReference type="EMBL" id="TRW91255.1"/>
    </source>
</evidence>
<keyword evidence="1" id="KW-0472">Membrane</keyword>
<sequence length="76" mass="8329">MDTLEKAADYAHDAADKVADATHYAAKALNEKGEQWLDAEQKLLKDCRAYIRDNPITSLAIVLAAGFVLGRLLNGR</sequence>
<dbReference type="EMBL" id="RYFG02000114">
    <property type="protein sequence ID" value="TRW91255.1"/>
    <property type="molecule type" value="Genomic_DNA"/>
</dbReference>
<proteinExistence type="predicted"/>
<keyword evidence="1" id="KW-0812">Transmembrane</keyword>
<organism evidence="2 3">
    <name type="scientific">Candidatus Methylobacter oryzae</name>
    <dbReference type="NCBI Taxonomy" id="2497749"/>
    <lineage>
        <taxon>Bacteria</taxon>
        <taxon>Pseudomonadati</taxon>
        <taxon>Pseudomonadota</taxon>
        <taxon>Gammaproteobacteria</taxon>
        <taxon>Methylococcales</taxon>
        <taxon>Methylococcaceae</taxon>
        <taxon>Methylobacter</taxon>
    </lineage>
</organism>
<dbReference type="RefSeq" id="WP_127027731.1">
    <property type="nucleotide sequence ID" value="NZ_RYFG02000114.1"/>
</dbReference>
<accession>A0ABY3C6N8</accession>
<keyword evidence="1" id="KW-1133">Transmembrane helix</keyword>
<protein>
    <submittedName>
        <fullName evidence="2">DUF883 family protein</fullName>
    </submittedName>
</protein>
<name>A0ABY3C6N8_9GAMM</name>
<dbReference type="Proteomes" id="UP000733744">
    <property type="component" value="Unassembled WGS sequence"/>
</dbReference>
<comment type="caution">
    <text evidence="2">The sequence shown here is derived from an EMBL/GenBank/DDBJ whole genome shotgun (WGS) entry which is preliminary data.</text>
</comment>